<evidence type="ECO:0000256" key="1">
    <source>
        <dbReference type="SAM" id="MobiDB-lite"/>
    </source>
</evidence>
<reference evidence="2 3" key="1">
    <citation type="submission" date="2018-06" db="EMBL/GenBank/DDBJ databases">
        <title>Comparative genomics reveals the genomic features of Rhizophagus irregularis, R. cerebriforme, R. diaphanum and Gigaspora rosea, and their symbiotic lifestyle signature.</title>
        <authorList>
            <person name="Morin E."/>
            <person name="San Clemente H."/>
            <person name="Chen E.C.H."/>
            <person name="De La Providencia I."/>
            <person name="Hainaut M."/>
            <person name="Kuo A."/>
            <person name="Kohler A."/>
            <person name="Murat C."/>
            <person name="Tang N."/>
            <person name="Roy S."/>
            <person name="Loubradou J."/>
            <person name="Henrissat B."/>
            <person name="Grigoriev I.V."/>
            <person name="Corradi N."/>
            <person name="Roux C."/>
            <person name="Martin F.M."/>
        </authorList>
    </citation>
    <scope>NUCLEOTIDE SEQUENCE [LARGE SCALE GENOMIC DNA]</scope>
    <source>
        <strain evidence="2 3">DAOM 227022</strain>
    </source>
</reference>
<evidence type="ECO:0000313" key="2">
    <source>
        <dbReference type="EMBL" id="RIA94021.1"/>
    </source>
</evidence>
<protein>
    <submittedName>
        <fullName evidence="2">Uncharacterized protein</fullName>
    </submittedName>
</protein>
<name>A0A397TG97_9GLOM</name>
<comment type="caution">
    <text evidence="2">The sequence shown here is derived from an EMBL/GenBank/DDBJ whole genome shotgun (WGS) entry which is preliminary data.</text>
</comment>
<gene>
    <name evidence="2" type="ORF">C1645_818685</name>
</gene>
<dbReference type="Proteomes" id="UP000265703">
    <property type="component" value="Unassembled WGS sequence"/>
</dbReference>
<dbReference type="EMBL" id="QKYT01000092">
    <property type="protein sequence ID" value="RIA94021.1"/>
    <property type="molecule type" value="Genomic_DNA"/>
</dbReference>
<feature type="region of interest" description="Disordered" evidence="1">
    <location>
        <begin position="77"/>
        <end position="102"/>
    </location>
</feature>
<organism evidence="2 3">
    <name type="scientific">Glomus cerebriforme</name>
    <dbReference type="NCBI Taxonomy" id="658196"/>
    <lineage>
        <taxon>Eukaryota</taxon>
        <taxon>Fungi</taxon>
        <taxon>Fungi incertae sedis</taxon>
        <taxon>Mucoromycota</taxon>
        <taxon>Glomeromycotina</taxon>
        <taxon>Glomeromycetes</taxon>
        <taxon>Glomerales</taxon>
        <taxon>Glomeraceae</taxon>
        <taxon>Glomus</taxon>
    </lineage>
</organism>
<sequence>MGIDKNIFSHYLGLSTPSKHNKMITTEPISQEFLEFCNLPLEEVLPSKSSIQTTPVASYYFGHPEVLDLDKRDSMTNKHAKKINRKVQKQTDKTKETEESNGLKSYEQICARKFNSTHFR</sequence>
<feature type="compositionally biased region" description="Basic residues" evidence="1">
    <location>
        <begin position="78"/>
        <end position="88"/>
    </location>
</feature>
<evidence type="ECO:0000313" key="3">
    <source>
        <dbReference type="Proteomes" id="UP000265703"/>
    </source>
</evidence>
<keyword evidence="3" id="KW-1185">Reference proteome</keyword>
<accession>A0A397TG97</accession>
<dbReference type="AlphaFoldDB" id="A0A397TG97"/>
<feature type="compositionally biased region" description="Basic and acidic residues" evidence="1">
    <location>
        <begin position="89"/>
        <end position="98"/>
    </location>
</feature>
<proteinExistence type="predicted"/>